<dbReference type="AlphaFoldDB" id="A0A6G0WM11"/>
<feature type="non-terminal residue" evidence="2">
    <location>
        <position position="1"/>
    </location>
</feature>
<proteinExistence type="predicted"/>
<evidence type="ECO:0000313" key="2">
    <source>
        <dbReference type="EMBL" id="KAF0728335.1"/>
    </source>
</evidence>
<dbReference type="EMBL" id="VUJU01008600">
    <property type="protein sequence ID" value="KAF0728335.1"/>
    <property type="molecule type" value="Genomic_DNA"/>
</dbReference>
<dbReference type="InterPro" id="IPR006579">
    <property type="entry name" value="Pre_C2HC_dom"/>
</dbReference>
<name>A0A6G0WM11_APHCR</name>
<reference evidence="2 3" key="1">
    <citation type="submission" date="2019-08" db="EMBL/GenBank/DDBJ databases">
        <title>Whole genome of Aphis craccivora.</title>
        <authorList>
            <person name="Voronova N.V."/>
            <person name="Shulinski R.S."/>
            <person name="Bandarenka Y.V."/>
            <person name="Zhorov D.G."/>
            <person name="Warner D."/>
        </authorList>
    </citation>
    <scope>NUCLEOTIDE SEQUENCE [LARGE SCALE GENOMIC DNA]</scope>
    <source>
        <strain evidence="2">180601</strain>
        <tissue evidence="2">Whole Body</tissue>
    </source>
</reference>
<dbReference type="Pfam" id="PF07530">
    <property type="entry name" value="PRE_C2HC"/>
    <property type="match status" value="1"/>
</dbReference>
<gene>
    <name evidence="2" type="ORF">FWK35_00026167</name>
</gene>
<keyword evidence="3" id="KW-1185">Reference proteome</keyword>
<sequence>VRQVTNVLHKITKSPIPLFFVDLEPTVYSNEIYQLSSLLHTKIKVEEHFKSKVISQCTNCQEYDHTKTYCGYQLRYVRCGAQHQSSSCSNPCSDPPKCALCSESHSASYKGCSVYRDLQRDKKQTSKNRPMVEKDIQVAVKEIKRIFVCNTELRDACLDQLRQSLNSTRNNLTRGYIDNYIRQGNKKNVVVVCNAHSDKTILKRLDLDYPILNTTCYEKYFTKHFYIQLEKIYNREIIFDLDIGKYEKAGRLLNLVETHDIGYVKRNMRLRMHMTQEWMWSIRNRTPSICPHGNVTVNFVWNARLSNIR</sequence>
<evidence type="ECO:0000313" key="3">
    <source>
        <dbReference type="Proteomes" id="UP000478052"/>
    </source>
</evidence>
<dbReference type="OrthoDB" id="6606864at2759"/>
<accession>A0A6G0WM11</accession>
<feature type="domain" description="Pre-C2HC" evidence="1">
    <location>
        <begin position="1"/>
        <end position="52"/>
    </location>
</feature>
<comment type="caution">
    <text evidence="2">The sequence shown here is derived from an EMBL/GenBank/DDBJ whole genome shotgun (WGS) entry which is preliminary data.</text>
</comment>
<dbReference type="Proteomes" id="UP000478052">
    <property type="component" value="Unassembled WGS sequence"/>
</dbReference>
<protein>
    <recommendedName>
        <fullName evidence="1">Pre-C2HC domain-containing protein</fullName>
    </recommendedName>
</protein>
<organism evidence="2 3">
    <name type="scientific">Aphis craccivora</name>
    <name type="common">Cowpea aphid</name>
    <dbReference type="NCBI Taxonomy" id="307492"/>
    <lineage>
        <taxon>Eukaryota</taxon>
        <taxon>Metazoa</taxon>
        <taxon>Ecdysozoa</taxon>
        <taxon>Arthropoda</taxon>
        <taxon>Hexapoda</taxon>
        <taxon>Insecta</taxon>
        <taxon>Pterygota</taxon>
        <taxon>Neoptera</taxon>
        <taxon>Paraneoptera</taxon>
        <taxon>Hemiptera</taxon>
        <taxon>Sternorrhyncha</taxon>
        <taxon>Aphidomorpha</taxon>
        <taxon>Aphidoidea</taxon>
        <taxon>Aphididae</taxon>
        <taxon>Aphidini</taxon>
        <taxon>Aphis</taxon>
        <taxon>Aphis</taxon>
    </lineage>
</organism>
<evidence type="ECO:0000259" key="1">
    <source>
        <dbReference type="Pfam" id="PF07530"/>
    </source>
</evidence>